<keyword evidence="7" id="KW-1185">Reference proteome</keyword>
<dbReference type="SUPFAM" id="SSF160369">
    <property type="entry name" value="Ribosomal protein L10-like"/>
    <property type="match status" value="1"/>
</dbReference>
<dbReference type="Pfam" id="PF17777">
    <property type="entry name" value="RL10P_insert"/>
    <property type="match status" value="1"/>
</dbReference>
<evidence type="ECO:0000313" key="7">
    <source>
        <dbReference type="Proteomes" id="UP000824890"/>
    </source>
</evidence>
<dbReference type="InterPro" id="IPR040637">
    <property type="entry name" value="Ribosomal_uL10-like_insert"/>
</dbReference>
<feature type="domain" description="Large ribosomal subunit protein uL10-like insertion" evidence="5">
    <location>
        <begin position="113"/>
        <end position="182"/>
    </location>
</feature>
<evidence type="ECO:0000256" key="3">
    <source>
        <dbReference type="ARBA" id="ARBA00022980"/>
    </source>
</evidence>
<evidence type="ECO:0000313" key="6">
    <source>
        <dbReference type="EMBL" id="KAH0934024.1"/>
    </source>
</evidence>
<evidence type="ECO:0000256" key="1">
    <source>
        <dbReference type="ARBA" id="ARBA00002200"/>
    </source>
</evidence>
<dbReference type="PANTHER" id="PTHR45699:SF15">
    <property type="entry name" value="60S ACIDIC RIBOSOMAL PROTEIN P0"/>
    <property type="match status" value="1"/>
</dbReference>
<comment type="caution">
    <text evidence="6">The sequence shown here is derived from an EMBL/GenBank/DDBJ whole genome shotgun (WGS) entry which is preliminary data.</text>
</comment>
<dbReference type="InterPro" id="IPR001790">
    <property type="entry name" value="Ribosomal_uL10"/>
</dbReference>
<sequence>MVKATKAEKKIAYDAKLCQLIDEFTQILVVAADNVGSTQLQNIRKGLRGDSVVLMGKNTMMKRSVKIHAENTGNTGILNLMPLLQGNVGLIFTKGDLKEVSEEVAKYKVGAPARVGLVAPIDVVVQPGNTGLDPSQTSFFQVLNIPTKINKGTVEIITPVELIKQGDKVGSSEAALLAKLGIRPFSYGLVVQSVYDNGSVFSPEVLDLTEDDLVQKFAAGISMVTSLALAISFPTLAAAPHMFINAYKNALAICIATEYTFPQAEKVKEYLKDPSKFAVAVAAVSADAGGGASAGAAKVEEKKEVVEESDEEDYGGFDMFDFNSSELKKGTEEEVLTNPPVRISKNTNLTLTRGSQRFSFRVSAVSYKDFAESALEETRKRVVLEPSPLQERYSSMTGLDGKTQLQMLAFKSPKIRLLRSMSIENETMQVFDFAGFMEPEYDTPIFCANFFTSANTNIVVLGSLSGGWQDPGHGLLRKLFGEEKAKELLRDFLFNGVNELGTKTFIDYFPEYQTEDGTVSDKRSIVGKSFETRPWDSNGLFIG</sequence>
<evidence type="ECO:0000256" key="2">
    <source>
        <dbReference type="ARBA" id="ARBA00008889"/>
    </source>
</evidence>
<dbReference type="Pfam" id="PF00428">
    <property type="entry name" value="Ribosomal_60s"/>
    <property type="match status" value="1"/>
</dbReference>
<evidence type="ECO:0000256" key="4">
    <source>
        <dbReference type="ARBA" id="ARBA00023274"/>
    </source>
</evidence>
<dbReference type="Gene3D" id="3.90.105.20">
    <property type="match status" value="1"/>
</dbReference>
<evidence type="ECO:0000259" key="5">
    <source>
        <dbReference type="Pfam" id="PF17777"/>
    </source>
</evidence>
<dbReference type="Pfam" id="PF00466">
    <property type="entry name" value="Ribosomal_L10"/>
    <property type="match status" value="1"/>
</dbReference>
<dbReference type="PANTHER" id="PTHR45699">
    <property type="entry name" value="60S ACIDIC RIBOSOMAL PROTEIN P0"/>
    <property type="match status" value="1"/>
</dbReference>
<organism evidence="6 7">
    <name type="scientific">Brassica napus</name>
    <name type="common">Rape</name>
    <dbReference type="NCBI Taxonomy" id="3708"/>
    <lineage>
        <taxon>Eukaryota</taxon>
        <taxon>Viridiplantae</taxon>
        <taxon>Streptophyta</taxon>
        <taxon>Embryophyta</taxon>
        <taxon>Tracheophyta</taxon>
        <taxon>Spermatophyta</taxon>
        <taxon>Magnoliopsida</taxon>
        <taxon>eudicotyledons</taxon>
        <taxon>Gunneridae</taxon>
        <taxon>Pentapetalae</taxon>
        <taxon>rosids</taxon>
        <taxon>malvids</taxon>
        <taxon>Brassicales</taxon>
        <taxon>Brassicaceae</taxon>
        <taxon>Brassiceae</taxon>
        <taxon>Brassica</taxon>
    </lineage>
</organism>
<reference evidence="6 7" key="1">
    <citation type="submission" date="2021-05" db="EMBL/GenBank/DDBJ databases">
        <title>Genome Assembly of Synthetic Allotetraploid Brassica napus Reveals Homoeologous Exchanges between Subgenomes.</title>
        <authorList>
            <person name="Davis J.T."/>
        </authorList>
    </citation>
    <scope>NUCLEOTIDE SEQUENCE [LARGE SCALE GENOMIC DNA]</scope>
    <source>
        <strain evidence="7">cv. Da-Ae</strain>
        <tissue evidence="6">Seedling</tissue>
    </source>
</reference>
<keyword evidence="3" id="KW-0689">Ribosomal protein</keyword>
<keyword evidence="4" id="KW-0687">Ribonucleoprotein</keyword>
<dbReference type="InterPro" id="IPR043141">
    <property type="entry name" value="Ribosomal_uL10-like_sf"/>
</dbReference>
<accession>A0ABQ8DXD7</accession>
<gene>
    <name evidence="6" type="ORF">HID58_011141</name>
</gene>
<protein>
    <recommendedName>
        <fullName evidence="5">Large ribosomal subunit protein uL10-like insertion domain-containing protein</fullName>
    </recommendedName>
</protein>
<dbReference type="InterPro" id="IPR050323">
    <property type="entry name" value="Ribosomal_protein_uL10"/>
</dbReference>
<dbReference type="Pfam" id="PF05996">
    <property type="entry name" value="Fe_bilin_red"/>
    <property type="match status" value="1"/>
</dbReference>
<comment type="function">
    <text evidence="1">Ribosomal protein P0 is the functional equivalent of E.coli protein L10.</text>
</comment>
<dbReference type="Gene3D" id="3.30.70.1730">
    <property type="match status" value="1"/>
</dbReference>
<dbReference type="EMBL" id="JAGKQM010000003">
    <property type="protein sequence ID" value="KAH0934024.1"/>
    <property type="molecule type" value="Genomic_DNA"/>
</dbReference>
<comment type="similarity">
    <text evidence="2">Belongs to the universal ribosomal protein uL10 family.</text>
</comment>
<dbReference type="CDD" id="cd05795">
    <property type="entry name" value="Ribosomal_P0_L10e"/>
    <property type="match status" value="1"/>
</dbReference>
<dbReference type="Gene3D" id="3.40.1500.20">
    <property type="match status" value="1"/>
</dbReference>
<dbReference type="InterPro" id="IPR009249">
    <property type="entry name" value="Ferredoxin-dep_bilin_Rdtase"/>
</dbReference>
<dbReference type="InterPro" id="IPR043164">
    <property type="entry name" value="Ribosomal_uL10-like_insert_sf"/>
</dbReference>
<proteinExistence type="inferred from homology"/>
<dbReference type="Proteomes" id="UP000824890">
    <property type="component" value="Unassembled WGS sequence"/>
</dbReference>
<name>A0ABQ8DXD7_BRANA</name>